<keyword evidence="3" id="KW-0964">Secreted</keyword>
<dbReference type="InterPro" id="IPR042307">
    <property type="entry name" value="Reeler_sf"/>
</dbReference>
<dbReference type="CDD" id="cd08544">
    <property type="entry name" value="Reeler"/>
    <property type="match status" value="1"/>
</dbReference>
<dbReference type="PROSITE" id="PS51019">
    <property type="entry name" value="REELIN"/>
    <property type="match status" value="1"/>
</dbReference>
<evidence type="ECO:0000256" key="7">
    <source>
        <dbReference type="ARBA" id="ARBA00022859"/>
    </source>
</evidence>
<evidence type="ECO:0000256" key="1">
    <source>
        <dbReference type="ARBA" id="ARBA00004613"/>
    </source>
</evidence>
<protein>
    <recommendedName>
        <fullName evidence="10">Reelin domain-containing protein</fullName>
    </recommendedName>
</protein>
<dbReference type="PANTHER" id="PTHR45828">
    <property type="entry name" value="CYTOCHROME B561/FERRIC REDUCTASE TRANSMEMBRANE"/>
    <property type="match status" value="1"/>
</dbReference>
<comment type="subcellular location">
    <subcellularLocation>
        <location evidence="1">Secreted</location>
    </subcellularLocation>
</comment>
<evidence type="ECO:0000313" key="12">
    <source>
        <dbReference type="Proteomes" id="UP000076420"/>
    </source>
</evidence>
<dbReference type="VEuPathDB" id="VectorBase:BGLB039695"/>
<accession>A0A2C9M898</accession>
<feature type="chain" id="PRO_5012180642" description="Reelin domain-containing protein" evidence="9">
    <location>
        <begin position="20"/>
        <end position="110"/>
    </location>
</feature>
<evidence type="ECO:0000256" key="9">
    <source>
        <dbReference type="SAM" id="SignalP"/>
    </source>
</evidence>
<dbReference type="GO" id="GO:0005576">
    <property type="term" value="C:extracellular region"/>
    <property type="evidence" value="ECO:0007669"/>
    <property type="project" value="UniProtKB-SubCell"/>
</dbReference>
<evidence type="ECO:0000256" key="2">
    <source>
        <dbReference type="ARBA" id="ARBA00008501"/>
    </source>
</evidence>
<organism evidence="11 12">
    <name type="scientific">Biomphalaria glabrata</name>
    <name type="common">Bloodfluke planorb</name>
    <name type="synonym">Freshwater snail</name>
    <dbReference type="NCBI Taxonomy" id="6526"/>
    <lineage>
        <taxon>Eukaryota</taxon>
        <taxon>Metazoa</taxon>
        <taxon>Spiralia</taxon>
        <taxon>Lophotrochozoa</taxon>
        <taxon>Mollusca</taxon>
        <taxon>Gastropoda</taxon>
        <taxon>Heterobranchia</taxon>
        <taxon>Euthyneura</taxon>
        <taxon>Panpulmonata</taxon>
        <taxon>Hygrophila</taxon>
        <taxon>Lymnaeoidea</taxon>
        <taxon>Planorbidae</taxon>
        <taxon>Biomphalaria</taxon>
    </lineage>
</organism>
<dbReference type="GO" id="GO:0016020">
    <property type="term" value="C:membrane"/>
    <property type="evidence" value="ECO:0007669"/>
    <property type="project" value="TreeGrafter"/>
</dbReference>
<evidence type="ECO:0000313" key="11">
    <source>
        <dbReference type="EnsemblMetazoa" id="BGLB039695-PA"/>
    </source>
</evidence>
<proteinExistence type="inferred from homology"/>
<reference evidence="11" key="1">
    <citation type="submission" date="2020-05" db="UniProtKB">
        <authorList>
            <consortium name="EnsemblMetazoa"/>
        </authorList>
    </citation>
    <scope>IDENTIFICATION</scope>
    <source>
        <strain evidence="11">BB02</strain>
    </source>
</reference>
<dbReference type="InterPro" id="IPR002861">
    <property type="entry name" value="Reeler_dom"/>
</dbReference>
<dbReference type="GO" id="GO:0042742">
    <property type="term" value="P:defense response to bacterium"/>
    <property type="evidence" value="ECO:0007669"/>
    <property type="project" value="UniProtKB-KW"/>
</dbReference>
<keyword evidence="7" id="KW-0391">Immunity</keyword>
<gene>
    <name evidence="11" type="primary">106058933</name>
</gene>
<dbReference type="InterPro" id="IPR051237">
    <property type="entry name" value="Ferric-chelate_Red/DefProt"/>
</dbReference>
<dbReference type="GO" id="GO:0045087">
    <property type="term" value="P:innate immune response"/>
    <property type="evidence" value="ECO:0007669"/>
    <property type="project" value="UniProtKB-KW"/>
</dbReference>
<dbReference type="Gene3D" id="2.60.40.4060">
    <property type="entry name" value="Reeler domain"/>
    <property type="match status" value="1"/>
</dbReference>
<dbReference type="PANTHER" id="PTHR45828:SF9">
    <property type="entry name" value="CELL WALL INTEGRITY AND STRESS RESPONSE COMPONENT 4-LIKE-RELATED"/>
    <property type="match status" value="1"/>
</dbReference>
<keyword evidence="5" id="KW-0399">Innate immunity</keyword>
<dbReference type="EnsemblMetazoa" id="BGLB039695-RA">
    <property type="protein sequence ID" value="BGLB039695-PA"/>
    <property type="gene ID" value="BGLB039695"/>
</dbReference>
<feature type="signal peptide" evidence="9">
    <location>
        <begin position="1"/>
        <end position="19"/>
    </location>
</feature>
<evidence type="ECO:0000256" key="8">
    <source>
        <dbReference type="ARBA" id="ARBA00023022"/>
    </source>
</evidence>
<dbReference type="Proteomes" id="UP000076420">
    <property type="component" value="Unassembled WGS sequence"/>
</dbReference>
<name>A0A2C9M898_BIOGL</name>
<feature type="domain" description="Reelin" evidence="10">
    <location>
        <begin position="12"/>
        <end position="110"/>
    </location>
</feature>
<dbReference type="STRING" id="6526.A0A2C9M898"/>
<evidence type="ECO:0000259" key="10">
    <source>
        <dbReference type="PROSITE" id="PS51019"/>
    </source>
</evidence>
<keyword evidence="8" id="KW-0044">Antibiotic</keyword>
<sequence length="110" mass="11896">MALKYFVLLVLSLVSRVHSHASGTGIDSACETMTPGHGAAAQVSPSPYYVDVVPNYYRPGQTVTVYIGSNRNETFRGFMVQARRASGNTSPNERFGNFTVVNNTTTACSE</sequence>
<comment type="similarity">
    <text evidence="2">Belongs to the insect defense protein family.</text>
</comment>
<dbReference type="KEGG" id="bgt:106058933"/>
<evidence type="ECO:0000256" key="3">
    <source>
        <dbReference type="ARBA" id="ARBA00022525"/>
    </source>
</evidence>
<dbReference type="VEuPathDB" id="VectorBase:BGLAX_034013"/>
<dbReference type="OrthoDB" id="2419613at2759"/>
<evidence type="ECO:0000256" key="6">
    <source>
        <dbReference type="ARBA" id="ARBA00022729"/>
    </source>
</evidence>
<dbReference type="Pfam" id="PF02014">
    <property type="entry name" value="Reeler"/>
    <property type="match status" value="1"/>
</dbReference>
<keyword evidence="6 9" id="KW-0732">Signal</keyword>
<evidence type="ECO:0000256" key="5">
    <source>
        <dbReference type="ARBA" id="ARBA00022588"/>
    </source>
</evidence>
<evidence type="ECO:0000256" key="4">
    <source>
        <dbReference type="ARBA" id="ARBA00022529"/>
    </source>
</evidence>
<keyword evidence="4" id="KW-0929">Antimicrobial</keyword>
<dbReference type="AlphaFoldDB" id="A0A2C9M898"/>